<dbReference type="KEGG" id="rtn:A6122_1888"/>
<keyword evidence="6" id="KW-1185">Reference proteome</keyword>
<dbReference type="NCBIfam" id="TIGR03696">
    <property type="entry name" value="Rhs_assc_core"/>
    <property type="match status" value="1"/>
</dbReference>
<proteinExistence type="predicted"/>
<evidence type="ECO:0008006" key="7">
    <source>
        <dbReference type="Google" id="ProtNLM"/>
    </source>
</evidence>
<evidence type="ECO:0000259" key="3">
    <source>
        <dbReference type="Pfam" id="PF20148"/>
    </source>
</evidence>
<feature type="region of interest" description="Disordered" evidence="2">
    <location>
        <begin position="855"/>
        <end position="874"/>
    </location>
</feature>
<dbReference type="PANTHER" id="PTHR32305">
    <property type="match status" value="1"/>
</dbReference>
<dbReference type="InterPro" id="IPR056823">
    <property type="entry name" value="TEN-like_YD-shell"/>
</dbReference>
<dbReference type="NCBIfam" id="TIGR01643">
    <property type="entry name" value="YD_repeat_2x"/>
    <property type="match status" value="11"/>
</dbReference>
<dbReference type="Pfam" id="PF25023">
    <property type="entry name" value="TEN_YD-shell"/>
    <property type="match status" value="2"/>
</dbReference>
<dbReference type="PANTHER" id="PTHR32305:SF15">
    <property type="entry name" value="PROTEIN RHSA-RELATED"/>
    <property type="match status" value="1"/>
</dbReference>
<sequence length="1801" mass="192157">MHLGAIEEDVPFDDGAAEALISAFDAAASMLVGQAGSRSSLVTTALAEFRGRFAQVFESNARVAASDVQELAQRLREVSSGARQLRREAHKEQKRRQIAREWQREQDARNLLERAGDALFGSDDPPVGPAADEPRIPVESASTGAREVPALSGGGTGGGTSAARPDDLRTFATSASALDDELGTATAVLRGRLADFAERCRWGALSADGVVSGAEQWLAANRQDAAWARTVADAFAAAGGEGVVSNVADSALAVALASAGIPADRRDLTITPAQAFGAPPSTGYSDDPVNTATGNFLEVERDLTFDGGCATLLLERSYNSLDERIGAFGRGWSSIVEQRLRLGDEGAVWVMPDGREVIFPREGAGWARAVGENCWLEARDGLLVVSDSRGTTVEFSASGRWRAHDSGPGTGITAEYVDERLVRLRHARGRCIDLEWSGDLVVAALASDGRRAEYRYDEDRLASVSLAAGIRRYSWNDAGLIESVTAASGVVEVVNEYDSRRRVRSQRSPFGRATRYAYLSGRASVVSDLDGSRSNTWVADAAGRLVGVLDSEGRRQSMSYDAHGNLLSVVERDGAVTAHAYDERGRRVRTRTPSGADVRLSYDDRDRVVAVSTGDSVTSYEYGSDEAREPVLIVDPEGGRTALTWSDGLLTQVVDPVGVMLRMTHDEYGDLVATTNADGRTARLERDETGRVTAAVSPSGARTSFRYDPAGQLISRRDAGGSTWQYERDTVGRLVATVDPLGGRTELTYGEHGETTRTIDPLGRSISREFDDLGNVAAAILPDGAAWRFAYDAVTRLVATTDPAGGVWRREYDATGALTATIDPTGVRRSFVIQATCIALGDGPTHSRVRFDPLGRPIAEEGPDNSESRTSYDRCGRPVELVDAEGGSTALHRDAAGRVVEQVSPTGASTSLEYDVCGRLSGIVDPVGGRTRLEYDADGRMVRRVDPAGGVTTVEYDAIGRVVLRRVPGEGTSRYRYDAAGRLIGTRDSRYGVRRFRYDAAGQLVEAVNGVGGVTRYDYDQRGRLVTIVDPAGGVTRREYDAADREVATVDPLGRRTTGGYDAAGRWAWQETPDGHRWDWRFDAFGREKSGHIDGVLHCEIDRDPHHRRLTITDHTASEPVVHTLEWDRAGRLLHRRRDGDGLAWEYNADGTRSATIGPEGAATRYERDLAGRITAIEHPLVGRAEFSYDAAGRIASSSAGGGRQTWQYRDGFLVEHVEGGRVTALDRDGEGRLSRVRSGDGTVEYRYDQACQLVEASGDVVSSWAYDACGRPIAESTAGRMSSRSYDIAGQLRTMTDADGTVTEYQYDGLGRRTGALGSDGSARSFAWSRSGRLESIEDRRADGSTSVVSLHVDALGELARVGSTELRWDSADAVPSLHSVGPLPVLATPGGVTGIGERWVSAGWRAQRPTLPTNPWDLPATEDSTLPSELSLAAGGGVAVAGLEWLGHRVYDPATRGFLSTDPLEPVVGSGWSGNPYSYAGNDPLHALDPLGLRPVTDAELRAYRDGNNGAFADVGRFVVDANRWAWENKEYLLAGVAVLAGIALMCTGVGGPVGLALMAGAGALVSGGVSVATQKAGTGSVDWGRVGIDAAVGAVSGAAGAGVGAAFAKLGSGIAVRTAGAAAGGASEGAVNGAGTYLLEPGPHTLDGLVMASAENALIGGATAGITAKMPPWLSLDDMKCFDKWIYRSRYTTEPTVMFRAGDIDGYHTGDWWSTDAPWSISRVRSEKALPPVWRTGDSTVVNAGFSAELSPGLPSYVGRVARQRSLTGELYPGGTNQTFIPDSKYSAKEIDSWHLLP</sequence>
<dbReference type="InterPro" id="IPR045351">
    <property type="entry name" value="DUF6531"/>
</dbReference>
<evidence type="ECO:0000259" key="4">
    <source>
        <dbReference type="Pfam" id="PF25023"/>
    </source>
</evidence>
<evidence type="ECO:0000313" key="5">
    <source>
        <dbReference type="EMBL" id="AND17016.1"/>
    </source>
</evidence>
<organism evidence="5 6">
    <name type="scientific">Rathayibacter tritici</name>
    <dbReference type="NCBI Taxonomy" id="33888"/>
    <lineage>
        <taxon>Bacteria</taxon>
        <taxon>Bacillati</taxon>
        <taxon>Actinomycetota</taxon>
        <taxon>Actinomycetes</taxon>
        <taxon>Micrococcales</taxon>
        <taxon>Microbacteriaceae</taxon>
        <taxon>Rathayibacter</taxon>
    </lineage>
</organism>
<dbReference type="Pfam" id="PF20148">
    <property type="entry name" value="DUF6531"/>
    <property type="match status" value="1"/>
</dbReference>
<feature type="region of interest" description="Disordered" evidence="2">
    <location>
        <begin position="119"/>
        <end position="165"/>
    </location>
</feature>
<dbReference type="InterPro" id="IPR050708">
    <property type="entry name" value="T6SS_VgrG/RHS"/>
</dbReference>
<dbReference type="EMBL" id="CP015515">
    <property type="protein sequence ID" value="AND17016.1"/>
    <property type="molecule type" value="Genomic_DNA"/>
</dbReference>
<evidence type="ECO:0000256" key="2">
    <source>
        <dbReference type="SAM" id="MobiDB-lite"/>
    </source>
</evidence>
<name>A0A160KTA6_9MICO</name>
<accession>A0A160KTA6</accession>
<feature type="domain" description="DUF6531" evidence="3">
    <location>
        <begin position="287"/>
        <end position="359"/>
    </location>
</feature>
<dbReference type="SUPFAM" id="SSF82171">
    <property type="entry name" value="DPP6 N-terminal domain-like"/>
    <property type="match status" value="1"/>
</dbReference>
<dbReference type="PATRIC" id="fig|33888.3.peg.2093"/>
<dbReference type="STRING" id="33888.A6122_1888"/>
<dbReference type="InterPro" id="IPR031325">
    <property type="entry name" value="RHS_repeat"/>
</dbReference>
<evidence type="ECO:0000256" key="1">
    <source>
        <dbReference type="ARBA" id="ARBA00022737"/>
    </source>
</evidence>
<dbReference type="RefSeq" id="WP_068254353.1">
    <property type="nucleotide sequence ID" value="NZ_CP015515.1"/>
</dbReference>
<keyword evidence="1" id="KW-0677">Repeat</keyword>
<reference evidence="5 6" key="1">
    <citation type="submission" date="2016-05" db="EMBL/GenBank/DDBJ databases">
        <title>Complete genome sequence of Rathayibacter tritici NCPPB 1953.</title>
        <authorList>
            <person name="Park J."/>
            <person name="Lee H.-H."/>
            <person name="Lee S.-W."/>
            <person name="Seo Y.-S."/>
        </authorList>
    </citation>
    <scope>NUCLEOTIDE SEQUENCE [LARGE SCALE GENOMIC DNA]</scope>
    <source>
        <strain evidence="5 6">NCPPB 1953</strain>
    </source>
</reference>
<dbReference type="Proteomes" id="UP000077071">
    <property type="component" value="Chromosome"/>
</dbReference>
<evidence type="ECO:0000313" key="6">
    <source>
        <dbReference type="Proteomes" id="UP000077071"/>
    </source>
</evidence>
<feature type="domain" description="Teneurin-like YD-shell" evidence="4">
    <location>
        <begin position="474"/>
        <end position="652"/>
    </location>
</feature>
<protein>
    <recommendedName>
        <fullName evidence="7">Type IV secretion protein Rhs</fullName>
    </recommendedName>
</protein>
<gene>
    <name evidence="5" type="ORF">A6122_1888</name>
</gene>
<dbReference type="Gene3D" id="2.180.10.10">
    <property type="entry name" value="RHS repeat-associated core"/>
    <property type="match status" value="5"/>
</dbReference>
<dbReference type="OrthoDB" id="5150353at2"/>
<dbReference type="InterPro" id="IPR022385">
    <property type="entry name" value="Rhs_assc_core"/>
</dbReference>
<dbReference type="InterPro" id="IPR006530">
    <property type="entry name" value="YD"/>
</dbReference>
<dbReference type="Pfam" id="PF05593">
    <property type="entry name" value="RHS_repeat"/>
    <property type="match status" value="4"/>
</dbReference>
<feature type="domain" description="Teneurin-like YD-shell" evidence="4">
    <location>
        <begin position="883"/>
        <end position="1042"/>
    </location>
</feature>